<protein>
    <submittedName>
        <fullName evidence="2">Uncharacterized protein</fullName>
    </submittedName>
</protein>
<dbReference type="PROSITE" id="PS51257">
    <property type="entry name" value="PROKAR_LIPOPROTEIN"/>
    <property type="match status" value="1"/>
</dbReference>
<dbReference type="Gene3D" id="2.120.10.30">
    <property type="entry name" value="TolB, C-terminal domain"/>
    <property type="match status" value="2"/>
</dbReference>
<keyword evidence="3" id="KW-1185">Reference proteome</keyword>
<feature type="signal peptide" evidence="1">
    <location>
        <begin position="1"/>
        <end position="23"/>
    </location>
</feature>
<reference evidence="3" key="1">
    <citation type="journal article" date="2019" name="Int. J. Syst. Evol. Microbiol.">
        <title>The Global Catalogue of Microorganisms (GCM) 10K type strain sequencing project: providing services to taxonomists for standard genome sequencing and annotation.</title>
        <authorList>
            <consortium name="The Broad Institute Genomics Platform"/>
            <consortium name="The Broad Institute Genome Sequencing Center for Infectious Disease"/>
            <person name="Wu L."/>
            <person name="Ma J."/>
        </authorList>
    </citation>
    <scope>NUCLEOTIDE SEQUENCE [LARGE SCALE GENOMIC DNA]</scope>
    <source>
        <strain evidence="3">JCM 14370</strain>
    </source>
</reference>
<evidence type="ECO:0000313" key="3">
    <source>
        <dbReference type="Proteomes" id="UP000632222"/>
    </source>
</evidence>
<organism evidence="2 3">
    <name type="scientific">Deinococcus roseus</name>
    <dbReference type="NCBI Taxonomy" id="392414"/>
    <lineage>
        <taxon>Bacteria</taxon>
        <taxon>Thermotogati</taxon>
        <taxon>Deinococcota</taxon>
        <taxon>Deinococci</taxon>
        <taxon>Deinococcales</taxon>
        <taxon>Deinococcaceae</taxon>
        <taxon>Deinococcus</taxon>
    </lineage>
</organism>
<feature type="chain" id="PRO_5045595460" evidence="1">
    <location>
        <begin position="24"/>
        <end position="493"/>
    </location>
</feature>
<keyword evidence="1" id="KW-0732">Signal</keyword>
<dbReference type="Proteomes" id="UP000632222">
    <property type="component" value="Unassembled WGS sequence"/>
</dbReference>
<sequence>MKTFHALLMASTLLFTACGSVPAPSNPTPPVQQTDSPVVYFELDTQTGKVTPLGQAAGVQKQTVYRSGTGFNFSVATKEQLDGVYTLQFTVTNATGQDMGVDGEITATFVNFQAQDGAGASVPGGGVVNASGHQAQTYFPYIAITNSKNLEGTNPLPIEPTTNFKFTTSIQVPAPATKAVVGLVLRASQQFNTLPVAPNAWLTPAYGKYRDNIFQQGSEEKARFNAPGSLTTCPDGTVYLTDLNGLWKLDHHQAVLVRTGAAFSNFSQLACNEDGLFMTQMNLNRIYKLDPVSYAPTSIAGTGAVGSADGPGNTATLYAPYHMVAYGTSLYFNEYGSYKIRKLSKTTTGDYQVTTRYASTEQTGGIAVDPQGNLFYSTFYGLWRLDPQSNTPVNINSQTLGISTLQWHPSGRVVAAVLGDNRVYVYTPTSSDLTRSWTRTVLAGNGSVADPVAYGTASTSPLSYPYGMTIDPYGNLLVASFSAHLIYRIDRLR</sequence>
<accession>A0ABQ2CTF8</accession>
<dbReference type="RefSeq" id="WP_188998346.1">
    <property type="nucleotide sequence ID" value="NZ_BMOD01000001.1"/>
</dbReference>
<gene>
    <name evidence="2" type="ORF">GCM10008938_01540</name>
</gene>
<dbReference type="EMBL" id="BMOD01000001">
    <property type="protein sequence ID" value="GGJ19188.1"/>
    <property type="molecule type" value="Genomic_DNA"/>
</dbReference>
<dbReference type="SUPFAM" id="SSF63829">
    <property type="entry name" value="Calcium-dependent phosphotriesterase"/>
    <property type="match status" value="2"/>
</dbReference>
<proteinExistence type="predicted"/>
<name>A0ABQ2CTF8_9DEIO</name>
<comment type="caution">
    <text evidence="2">The sequence shown here is derived from an EMBL/GenBank/DDBJ whole genome shotgun (WGS) entry which is preliminary data.</text>
</comment>
<evidence type="ECO:0000256" key="1">
    <source>
        <dbReference type="SAM" id="SignalP"/>
    </source>
</evidence>
<dbReference type="InterPro" id="IPR011042">
    <property type="entry name" value="6-blade_b-propeller_TolB-like"/>
</dbReference>
<evidence type="ECO:0000313" key="2">
    <source>
        <dbReference type="EMBL" id="GGJ19188.1"/>
    </source>
</evidence>